<dbReference type="InterPro" id="IPR027417">
    <property type="entry name" value="P-loop_NTPase"/>
</dbReference>
<comment type="caution">
    <text evidence="4">The sequence shown here is derived from an EMBL/GenBank/DDBJ whole genome shotgun (WGS) entry which is preliminary data.</text>
</comment>
<name>A0A520KW21_9EURY</name>
<dbReference type="AlphaFoldDB" id="A0A520KW21"/>
<dbReference type="Gene3D" id="3.40.50.300">
    <property type="entry name" value="P-loop containing nucleotide triphosphate hydrolases"/>
    <property type="match status" value="2"/>
</dbReference>
<dbReference type="PANTHER" id="PTHR42764:SF2">
    <property type="entry name" value="ABC TRANSPORTER, ATP-BINDING PROTEIN"/>
    <property type="match status" value="1"/>
</dbReference>
<protein>
    <submittedName>
        <fullName evidence="4">Methyl coenzyme M reductase system, component A2</fullName>
    </submittedName>
</protein>
<dbReference type="InterPro" id="IPR017669">
    <property type="entry name" value="Me_Coenz_M_Rdtase_A2"/>
</dbReference>
<dbReference type="GO" id="GO:0005524">
    <property type="term" value="F:ATP binding"/>
    <property type="evidence" value="ECO:0007669"/>
    <property type="project" value="UniProtKB-KW"/>
</dbReference>
<dbReference type="SUPFAM" id="SSF52540">
    <property type="entry name" value="P-loop containing nucleoside triphosphate hydrolases"/>
    <property type="match status" value="2"/>
</dbReference>
<dbReference type="InterPro" id="IPR003439">
    <property type="entry name" value="ABC_transporter-like_ATP-bd"/>
</dbReference>
<dbReference type="PANTHER" id="PTHR42764">
    <property type="entry name" value="PHOSPHONATES UTILIZATION ATP-BINDING PROTEIN PHNK-RELATED"/>
    <property type="match status" value="1"/>
</dbReference>
<evidence type="ECO:0000313" key="5">
    <source>
        <dbReference type="Proteomes" id="UP000320766"/>
    </source>
</evidence>
<dbReference type="InterPro" id="IPR003593">
    <property type="entry name" value="AAA+_ATPase"/>
</dbReference>
<evidence type="ECO:0000256" key="1">
    <source>
        <dbReference type="ARBA" id="ARBA00022741"/>
    </source>
</evidence>
<reference evidence="4 5" key="1">
    <citation type="journal article" date="2019" name="Nat. Microbiol.">
        <title>Wide diversity of methane and short-chain alkane metabolisms in uncultured archaea.</title>
        <authorList>
            <person name="Borrel G."/>
            <person name="Adam P.S."/>
            <person name="McKay L.J."/>
            <person name="Chen L.X."/>
            <person name="Sierra-Garcia I.N."/>
            <person name="Sieber C.M."/>
            <person name="Letourneur Q."/>
            <person name="Ghozlane A."/>
            <person name="Andersen G.L."/>
            <person name="Li W.J."/>
            <person name="Hallam S.J."/>
            <person name="Muyzer G."/>
            <person name="de Oliveira V.M."/>
            <person name="Inskeep W.P."/>
            <person name="Banfield J.F."/>
            <person name="Gribaldo S."/>
        </authorList>
    </citation>
    <scope>NUCLEOTIDE SEQUENCE [LARGE SCALE GENOMIC DNA]</scope>
    <source>
        <strain evidence="4">NM1b</strain>
    </source>
</reference>
<dbReference type="Proteomes" id="UP000320766">
    <property type="component" value="Unassembled WGS sequence"/>
</dbReference>
<dbReference type="PROSITE" id="PS00211">
    <property type="entry name" value="ABC_TRANSPORTER_1"/>
    <property type="match status" value="1"/>
</dbReference>
<dbReference type="GO" id="GO:0016887">
    <property type="term" value="F:ATP hydrolysis activity"/>
    <property type="evidence" value="ECO:0007669"/>
    <property type="project" value="InterPro"/>
</dbReference>
<dbReference type="Pfam" id="PF00005">
    <property type="entry name" value="ABC_tran"/>
    <property type="match status" value="2"/>
</dbReference>
<accession>A0A520KW21</accession>
<keyword evidence="1" id="KW-0547">Nucleotide-binding</keyword>
<proteinExistence type="predicted"/>
<feature type="domain" description="ABC transporter" evidence="3">
    <location>
        <begin position="10"/>
        <end position="273"/>
    </location>
</feature>
<feature type="domain" description="ABC transporter" evidence="3">
    <location>
        <begin position="283"/>
        <end position="531"/>
    </location>
</feature>
<evidence type="ECO:0000313" key="4">
    <source>
        <dbReference type="EMBL" id="RZN68406.1"/>
    </source>
</evidence>
<dbReference type="PROSITE" id="PS50893">
    <property type="entry name" value="ABC_TRANSPORTER_2"/>
    <property type="match status" value="2"/>
</dbReference>
<dbReference type="InterPro" id="IPR017871">
    <property type="entry name" value="ABC_transporter-like_CS"/>
</dbReference>
<organism evidence="4 5">
    <name type="scientific">Candidatus Methanolliviera hydrocarbonicum</name>
    <dbReference type="NCBI Taxonomy" id="2491085"/>
    <lineage>
        <taxon>Archaea</taxon>
        <taxon>Methanobacteriati</taxon>
        <taxon>Methanobacteriota</taxon>
        <taxon>Candidatus Methanoliparia</taxon>
        <taxon>Candidatus Methanoliparales</taxon>
        <taxon>Candidatus Methanollivieraceae</taxon>
        <taxon>Candidatus Methanolliviera</taxon>
    </lineage>
</organism>
<dbReference type="GO" id="GO:0019700">
    <property type="term" value="P:organic phosphonate catabolic process"/>
    <property type="evidence" value="ECO:0007669"/>
    <property type="project" value="TreeGrafter"/>
</dbReference>
<dbReference type="SMART" id="SM00382">
    <property type="entry name" value="AAA"/>
    <property type="match status" value="2"/>
</dbReference>
<keyword evidence="2" id="KW-0067">ATP-binding</keyword>
<sequence length="532" mass="58594">MEVIKTSPIIEVNNVTVEFDGIKALEKISFELNEGKILGVVGVSGSGKSILLNVLRGSQVPTGGEVIYNLSHCDNCGWLGVPSRAGEECPCCSSKLKLKAVNFWKEPKERRLIRDRTAIMLQRSFALYGEETVIENVMKSFDEGNFEGNKVKASVKLLEKVNLSHRMFHLAGDLSGGEKQRVVLVRQIAKNPLILFADEPTGTLDEETATMVDNQLLKFKNEGNTLVVTSHWTETIRKLADRAIFLEDGKVKKAGDAGEIVDEFLELVGAIKRPVAEVGAPIVRIKGLKKKYFSIERGVVKAVDGVSFEIKEGEVFGLVGISGGGKTTTSRILAGITEPTDGEVEARVGDEWVDMTIPGVYGRGRAKQYIGLLHQEYDLYSHRTVLDNLTDSIGMNLPKELAEIKANYSLKGAGFSEKKGKEIMEKYPDELSVGERHRVALAQVLIREPKLIILDEPTGTMDPVTRRDVANSILSARSEMGTTFLIVSHDMDFVKDVCDRSALMRSGKIVLVDEPAAIMNELTETEREEVEG</sequence>
<evidence type="ECO:0000259" key="3">
    <source>
        <dbReference type="PROSITE" id="PS50893"/>
    </source>
</evidence>
<dbReference type="NCBIfam" id="TIGR03269">
    <property type="entry name" value="met_CoM_red_A2"/>
    <property type="match status" value="1"/>
</dbReference>
<gene>
    <name evidence="4" type="primary">atwA</name>
    <name evidence="4" type="ORF">EF807_05955</name>
</gene>
<evidence type="ECO:0000256" key="2">
    <source>
        <dbReference type="ARBA" id="ARBA00022840"/>
    </source>
</evidence>
<dbReference type="EMBL" id="RXIL01000108">
    <property type="protein sequence ID" value="RZN68406.1"/>
    <property type="molecule type" value="Genomic_DNA"/>
</dbReference>